<dbReference type="PANTHER" id="PTHR43201:SF5">
    <property type="entry name" value="MEDIUM-CHAIN ACYL-COA LIGASE ACSF2, MITOCHONDRIAL"/>
    <property type="match status" value="1"/>
</dbReference>
<protein>
    <submittedName>
        <fullName evidence="4">O-succinylbenzoic acid--CoA ligase</fullName>
    </submittedName>
</protein>
<evidence type="ECO:0000256" key="1">
    <source>
        <dbReference type="ARBA" id="ARBA00006432"/>
    </source>
</evidence>
<dbReference type="Proteomes" id="UP000245535">
    <property type="component" value="Unassembled WGS sequence"/>
</dbReference>
<dbReference type="SUPFAM" id="SSF56801">
    <property type="entry name" value="Acetyl-CoA synthetase-like"/>
    <property type="match status" value="1"/>
</dbReference>
<dbReference type="EMBL" id="QGDO01000001">
    <property type="protein sequence ID" value="PWJ44008.1"/>
    <property type="molecule type" value="Genomic_DNA"/>
</dbReference>
<evidence type="ECO:0000256" key="2">
    <source>
        <dbReference type="ARBA" id="ARBA00022598"/>
    </source>
</evidence>
<dbReference type="InterPro" id="IPR045851">
    <property type="entry name" value="AMP-bd_C_sf"/>
</dbReference>
<dbReference type="GO" id="GO:0006631">
    <property type="term" value="P:fatty acid metabolic process"/>
    <property type="evidence" value="ECO:0007669"/>
    <property type="project" value="TreeGrafter"/>
</dbReference>
<feature type="domain" description="AMP-dependent synthetase/ligase" evidence="3">
    <location>
        <begin position="47"/>
        <end position="196"/>
    </location>
</feature>
<sequence length="364" mass="41143">MNILFQNQKIDQNTILNKDWDQQLPSFLNSALEFCHDWYNGKKEFTLHTSGSTGTPKPIQLKREQLEISATNTVNVLNLQATDHALLCMNTDFVAGKMMLVRAMVADMDITIVQPTKNPFENLSEAIHFDFTAMIPMQIEACLNDSKASKALNQMKAILIGGAPLTYAQIELCNEKLTAPTFLTYGMTETVSHIALKVINGEDIKEDFKVFDDVEIGVDERECLHIKAPVTLDQKIQTNDIVKLTSDKSFIWLGRADNIVNSGGIKIQIEEVEKEMAVILFDLDIPNPFFITAIEDEVLGEKIIGLIEEGDREIHSDQLLEKLKTRLPKYHAPKELYLVSAFERTPTHKIQRKQTVDKLIKPSN</sequence>
<organism evidence="4 5">
    <name type="scientific">Sediminitomix flava</name>
    <dbReference type="NCBI Taxonomy" id="379075"/>
    <lineage>
        <taxon>Bacteria</taxon>
        <taxon>Pseudomonadati</taxon>
        <taxon>Bacteroidota</taxon>
        <taxon>Cytophagia</taxon>
        <taxon>Cytophagales</taxon>
        <taxon>Flammeovirgaceae</taxon>
        <taxon>Sediminitomix</taxon>
    </lineage>
</organism>
<gene>
    <name evidence="4" type="ORF">BC781_101358</name>
</gene>
<evidence type="ECO:0000259" key="3">
    <source>
        <dbReference type="Pfam" id="PF00501"/>
    </source>
</evidence>
<dbReference type="PANTHER" id="PTHR43201">
    <property type="entry name" value="ACYL-COA SYNTHETASE"/>
    <property type="match status" value="1"/>
</dbReference>
<dbReference type="InterPro" id="IPR000873">
    <property type="entry name" value="AMP-dep_synth/lig_dom"/>
</dbReference>
<name>A0A315ZGM0_SEDFL</name>
<reference evidence="4 5" key="1">
    <citation type="submission" date="2018-03" db="EMBL/GenBank/DDBJ databases">
        <title>Genomic Encyclopedia of Archaeal and Bacterial Type Strains, Phase II (KMG-II): from individual species to whole genera.</title>
        <authorList>
            <person name="Goeker M."/>
        </authorList>
    </citation>
    <scope>NUCLEOTIDE SEQUENCE [LARGE SCALE GENOMIC DNA]</scope>
    <source>
        <strain evidence="4 5">DSM 28229</strain>
    </source>
</reference>
<evidence type="ECO:0000313" key="4">
    <source>
        <dbReference type="EMBL" id="PWJ44008.1"/>
    </source>
</evidence>
<keyword evidence="2 4" id="KW-0436">Ligase</keyword>
<dbReference type="AlphaFoldDB" id="A0A315ZGM0"/>
<dbReference type="Gene3D" id="3.30.300.30">
    <property type="match status" value="1"/>
</dbReference>
<accession>A0A315ZGM0</accession>
<dbReference type="Gene3D" id="3.40.50.12780">
    <property type="entry name" value="N-terminal domain of ligase-like"/>
    <property type="match status" value="1"/>
</dbReference>
<dbReference type="InterPro" id="IPR042099">
    <property type="entry name" value="ANL_N_sf"/>
</dbReference>
<dbReference type="RefSeq" id="WP_109615531.1">
    <property type="nucleotide sequence ID" value="NZ_QGDO01000001.1"/>
</dbReference>
<dbReference type="OrthoDB" id="8870348at2"/>
<evidence type="ECO:0000313" key="5">
    <source>
        <dbReference type="Proteomes" id="UP000245535"/>
    </source>
</evidence>
<comment type="caution">
    <text evidence="4">The sequence shown here is derived from an EMBL/GenBank/DDBJ whole genome shotgun (WGS) entry which is preliminary data.</text>
</comment>
<dbReference type="Pfam" id="PF00501">
    <property type="entry name" value="AMP-binding"/>
    <property type="match status" value="1"/>
</dbReference>
<proteinExistence type="inferred from homology"/>
<dbReference type="GO" id="GO:0031956">
    <property type="term" value="F:medium-chain fatty acid-CoA ligase activity"/>
    <property type="evidence" value="ECO:0007669"/>
    <property type="project" value="TreeGrafter"/>
</dbReference>
<comment type="similarity">
    <text evidence="1">Belongs to the ATP-dependent AMP-binding enzyme family.</text>
</comment>
<keyword evidence="5" id="KW-1185">Reference proteome</keyword>